<feature type="non-terminal residue" evidence="1">
    <location>
        <position position="51"/>
    </location>
</feature>
<dbReference type="EMBL" id="CH473953">
    <property type="protein sequence ID" value="EDM12373.1"/>
    <property type="molecule type" value="Genomic_DNA"/>
</dbReference>
<evidence type="ECO:0000313" key="2">
    <source>
        <dbReference type="Proteomes" id="UP000234681"/>
    </source>
</evidence>
<accession>A6HYU2</accession>
<dbReference type="AlphaFoldDB" id="A6HYU2"/>
<reference evidence="2" key="1">
    <citation type="submission" date="2005-09" db="EMBL/GenBank/DDBJ databases">
        <authorList>
            <person name="Mural R.J."/>
            <person name="Li P.W."/>
            <person name="Adams M.D."/>
            <person name="Amanatides P.G."/>
            <person name="Baden-Tillson H."/>
            <person name="Barnstead M."/>
            <person name="Chin S.H."/>
            <person name="Dew I."/>
            <person name="Evans C.A."/>
            <person name="Ferriera S."/>
            <person name="Flanigan M."/>
            <person name="Fosler C."/>
            <person name="Glodek A."/>
            <person name="Gu Z."/>
            <person name="Holt R.A."/>
            <person name="Jennings D."/>
            <person name="Kraft C.L."/>
            <person name="Lu F."/>
            <person name="Nguyen T."/>
            <person name="Nusskern D.R."/>
            <person name="Pfannkoch C.M."/>
            <person name="Sitter C."/>
            <person name="Sutton G.G."/>
            <person name="Venter J.C."/>
            <person name="Wang Z."/>
            <person name="Woodage T."/>
            <person name="Zheng X.H."/>
            <person name="Zhong F."/>
        </authorList>
    </citation>
    <scope>NUCLEOTIDE SEQUENCE [LARGE SCALE GENOMIC DNA]</scope>
    <source>
        <strain>BN</strain>
        <strain evidence="2">Sprague-Dawley</strain>
    </source>
</reference>
<proteinExistence type="predicted"/>
<dbReference type="Proteomes" id="UP000234681">
    <property type="component" value="Chromosome 1"/>
</dbReference>
<sequence length="51" mass="5429">MINAPSAWVSCLSASISTLGAMQQAPPWDRSVAGPWASRQHPALSTWLVPP</sequence>
<gene>
    <name evidence="1" type="ORF">rCG_47985</name>
</gene>
<evidence type="ECO:0000313" key="1">
    <source>
        <dbReference type="EMBL" id="EDM12373.1"/>
    </source>
</evidence>
<protein>
    <submittedName>
        <fullName evidence="1">RCG47985</fullName>
    </submittedName>
</protein>
<organism evidence="1 2">
    <name type="scientific">Rattus norvegicus</name>
    <name type="common">Rat</name>
    <dbReference type="NCBI Taxonomy" id="10116"/>
    <lineage>
        <taxon>Eukaryota</taxon>
        <taxon>Metazoa</taxon>
        <taxon>Chordata</taxon>
        <taxon>Craniata</taxon>
        <taxon>Vertebrata</taxon>
        <taxon>Euteleostomi</taxon>
        <taxon>Mammalia</taxon>
        <taxon>Eutheria</taxon>
        <taxon>Euarchontoglires</taxon>
        <taxon>Glires</taxon>
        <taxon>Rodentia</taxon>
        <taxon>Myomorpha</taxon>
        <taxon>Muroidea</taxon>
        <taxon>Muridae</taxon>
        <taxon>Murinae</taxon>
        <taxon>Rattus</taxon>
    </lineage>
</organism>
<name>A6HYU2_RAT</name>